<dbReference type="AlphaFoldDB" id="A0A078ATZ2"/>
<dbReference type="Proteomes" id="UP000039865">
    <property type="component" value="Unassembled WGS sequence"/>
</dbReference>
<feature type="coiled-coil region" evidence="1">
    <location>
        <begin position="539"/>
        <end position="569"/>
    </location>
</feature>
<name>A0A078ATZ2_STYLE</name>
<keyword evidence="3" id="KW-0732">Signal</keyword>
<feature type="compositionally biased region" description="Basic and acidic residues" evidence="2">
    <location>
        <begin position="737"/>
        <end position="747"/>
    </location>
</feature>
<feature type="region of interest" description="Disordered" evidence="2">
    <location>
        <begin position="737"/>
        <end position="775"/>
    </location>
</feature>
<dbReference type="InterPro" id="IPR052842">
    <property type="entry name" value="ER_Co-chaperone"/>
</dbReference>
<protein>
    <recommendedName>
        <fullName evidence="6">Thioredoxin domain-containing protein</fullName>
    </recommendedName>
</protein>
<dbReference type="SUPFAM" id="SSF52833">
    <property type="entry name" value="Thioredoxin-like"/>
    <property type="match status" value="1"/>
</dbReference>
<evidence type="ECO:0000256" key="3">
    <source>
        <dbReference type="SAM" id="SignalP"/>
    </source>
</evidence>
<sequence>MRNLFRRNFQNILLLLGLVTLQGSLVQGAKKSRASDFFPKGSGVILNYKPSQFEEEIQKKSDQLVFLYVFDSEQQKSQQMNDQIMKPILEELKNYCQWYAYDCHEPEVKDSKKFKMCENEDHTPFLQLFKPPEMKLNPYTNQPMKMQAVQYTEGQITVPSLKTFILNNLPDYSFKIDSLQKLEEFRDLKQDQEVNKVILFSKKKATAPIYKALTAYYRDKLRFGFVSSETEKVMAEYKDTIKDKLPSIVVLQSFDMDKNITLENQTATLYQKKDIKFDELKEFFGKYARFNKIEVPQRASDSAKAEEPKTKSEEKKERKNKAYYELYDYRQFNSKILESDKAGLVFYITSQNISTDVKHFDRILKLANGPLNVGVFYVNHSAENYKEIKDKFKLGGKYPQLRFYKNNLFGEDKNSKSYEIYLNSKFEQIQEEIHDAIGHEIKEVSEKIFNNLAISSATEEKKNVIVYFYNDDKIGLNFKALSAVKYLHDDFTFMSVYDPSEEMLKAFQIQKLPAVAGILKAEPDSTQARQFTYGGPLIYQDMLQNLLKLENKEDDYNQKQKLQSKARDRKFEEITNQYKFQQNCLDKQKGCAIAFLSGNNQQEYETQNHKEYLETLEQLEKDAKALPLYYMWINASCHSYLLEKFEINPMFIPTVIFYLPEKDKSAHLIGKFDKETIQKHESKFVNGKLSTFPMKVKADDIQIQDLDCPNIQLDIGTEASFETDQGLEDEILKEILEEEKERESQRKSEKKTKKKKDKKDKKEKKSKSSKAKEDL</sequence>
<keyword evidence="1" id="KW-0175">Coiled coil</keyword>
<organism evidence="4 5">
    <name type="scientific">Stylonychia lemnae</name>
    <name type="common">Ciliate</name>
    <dbReference type="NCBI Taxonomy" id="5949"/>
    <lineage>
        <taxon>Eukaryota</taxon>
        <taxon>Sar</taxon>
        <taxon>Alveolata</taxon>
        <taxon>Ciliophora</taxon>
        <taxon>Intramacronucleata</taxon>
        <taxon>Spirotrichea</taxon>
        <taxon>Stichotrichia</taxon>
        <taxon>Sporadotrichida</taxon>
        <taxon>Oxytrichidae</taxon>
        <taxon>Stylonychinae</taxon>
        <taxon>Stylonychia</taxon>
    </lineage>
</organism>
<dbReference type="PANTHER" id="PTHR45184">
    <property type="entry name" value="DNAJ PROTEIN ERDJ3A"/>
    <property type="match status" value="1"/>
</dbReference>
<keyword evidence="5" id="KW-1185">Reference proteome</keyword>
<dbReference type="OrthoDB" id="298672at2759"/>
<evidence type="ECO:0008006" key="6">
    <source>
        <dbReference type="Google" id="ProtNLM"/>
    </source>
</evidence>
<reference evidence="4 5" key="1">
    <citation type="submission" date="2014-06" db="EMBL/GenBank/DDBJ databases">
        <authorList>
            <person name="Swart Estienne"/>
        </authorList>
    </citation>
    <scope>NUCLEOTIDE SEQUENCE [LARGE SCALE GENOMIC DNA]</scope>
    <source>
        <strain evidence="4 5">130c</strain>
    </source>
</reference>
<feature type="compositionally biased region" description="Basic residues" evidence="2">
    <location>
        <begin position="748"/>
        <end position="769"/>
    </location>
</feature>
<proteinExistence type="predicted"/>
<dbReference type="InterPro" id="IPR036249">
    <property type="entry name" value="Thioredoxin-like_sf"/>
</dbReference>
<evidence type="ECO:0000256" key="2">
    <source>
        <dbReference type="SAM" id="MobiDB-lite"/>
    </source>
</evidence>
<feature type="signal peptide" evidence="3">
    <location>
        <begin position="1"/>
        <end position="28"/>
    </location>
</feature>
<dbReference type="PANTHER" id="PTHR45184:SF2">
    <property type="entry name" value="CHROMOSOME UNDETERMINED SCAFFOLD_102, WHOLE GENOME SHOTGUN SEQUENCE"/>
    <property type="match status" value="1"/>
</dbReference>
<accession>A0A078ATZ2</accession>
<dbReference type="OMA" id="KICAIGF"/>
<gene>
    <name evidence="4" type="primary">Contig11396.g12180</name>
    <name evidence="4" type="ORF">STYLEM_14517</name>
</gene>
<dbReference type="EMBL" id="CCKQ01013737">
    <property type="protein sequence ID" value="CDW85441.1"/>
    <property type="molecule type" value="Genomic_DNA"/>
</dbReference>
<dbReference type="InParanoid" id="A0A078ATZ2"/>
<evidence type="ECO:0000313" key="5">
    <source>
        <dbReference type="Proteomes" id="UP000039865"/>
    </source>
</evidence>
<dbReference type="Gene3D" id="3.40.30.10">
    <property type="entry name" value="Glutaredoxin"/>
    <property type="match status" value="1"/>
</dbReference>
<evidence type="ECO:0000256" key="1">
    <source>
        <dbReference type="SAM" id="Coils"/>
    </source>
</evidence>
<evidence type="ECO:0000313" key="4">
    <source>
        <dbReference type="EMBL" id="CDW85441.1"/>
    </source>
</evidence>
<feature type="chain" id="PRO_5001729657" description="Thioredoxin domain-containing protein" evidence="3">
    <location>
        <begin position="29"/>
        <end position="775"/>
    </location>
</feature>